<feature type="transmembrane region" description="Helical" evidence="1">
    <location>
        <begin position="35"/>
        <end position="54"/>
    </location>
</feature>
<dbReference type="PIRSF" id="PIRSF029693">
    <property type="entry name" value="UCP029693"/>
    <property type="match status" value="1"/>
</dbReference>
<sequence length="357" mass="39878">MLKARILRSWNELKFRFSNKSEPSSGAGKKKIGRLSIFLIVALAVIWSFLGILWSREPAVYNMASLAKQNASEQGQQLVVGYTTTYTLSYLADFILTKPGGYLANDVTPPSIFLDNMPSWEFGVVIQLRDLSRSLRKDMSRSQSQSTEDEFLAKAEPLLHFDHDSWMLPATEGQYREAIKLINKYLVGLADVDKGNAQFYARADNLSSWLRDVETRLGSLSQRLSASVGQTRFNTDLAGQSAMSEQSTPTGQQQQVKTPRLLVDNVFYEARGTSWALIHILQAIEVDFESVLEDKNALVSLQQIIRELEGTQSNIWSPIILNGDGLGILANHSLVMANYISRANAAIIDLRELLEKG</sequence>
<accession>A0ABV7WS20</accession>
<protein>
    <submittedName>
        <fullName evidence="2">DUF2333 family protein</fullName>
    </submittedName>
</protein>
<evidence type="ECO:0000313" key="2">
    <source>
        <dbReference type="EMBL" id="MFC3701223.1"/>
    </source>
</evidence>
<evidence type="ECO:0000313" key="3">
    <source>
        <dbReference type="Proteomes" id="UP001595710"/>
    </source>
</evidence>
<comment type="caution">
    <text evidence="2">The sequence shown here is derived from an EMBL/GenBank/DDBJ whole genome shotgun (WGS) entry which is preliminary data.</text>
</comment>
<reference evidence="3" key="1">
    <citation type="journal article" date="2019" name="Int. J. Syst. Evol. Microbiol.">
        <title>The Global Catalogue of Microorganisms (GCM) 10K type strain sequencing project: providing services to taxonomists for standard genome sequencing and annotation.</title>
        <authorList>
            <consortium name="The Broad Institute Genomics Platform"/>
            <consortium name="The Broad Institute Genome Sequencing Center for Infectious Disease"/>
            <person name="Wu L."/>
            <person name="Ma J."/>
        </authorList>
    </citation>
    <scope>NUCLEOTIDE SEQUENCE [LARGE SCALE GENOMIC DNA]</scope>
    <source>
        <strain evidence="3">CECT 8288</strain>
    </source>
</reference>
<gene>
    <name evidence="2" type="ORF">ACFOND_06165</name>
</gene>
<evidence type="ECO:0000256" key="1">
    <source>
        <dbReference type="SAM" id="Phobius"/>
    </source>
</evidence>
<keyword evidence="1" id="KW-0812">Transmembrane</keyword>
<keyword evidence="3" id="KW-1185">Reference proteome</keyword>
<dbReference type="InterPro" id="IPR016936">
    <property type="entry name" value="UCP029693"/>
</dbReference>
<dbReference type="Proteomes" id="UP001595710">
    <property type="component" value="Unassembled WGS sequence"/>
</dbReference>
<keyword evidence="1" id="KW-0472">Membrane</keyword>
<dbReference type="RefSeq" id="WP_290282774.1">
    <property type="nucleotide sequence ID" value="NZ_JAUFQI010000001.1"/>
</dbReference>
<organism evidence="2 3">
    <name type="scientific">Reinekea marina</name>
    <dbReference type="NCBI Taxonomy" id="1310421"/>
    <lineage>
        <taxon>Bacteria</taxon>
        <taxon>Pseudomonadati</taxon>
        <taxon>Pseudomonadota</taxon>
        <taxon>Gammaproteobacteria</taxon>
        <taxon>Oceanospirillales</taxon>
        <taxon>Saccharospirillaceae</taxon>
        <taxon>Reinekea</taxon>
    </lineage>
</organism>
<name>A0ABV7WS20_9GAMM</name>
<dbReference type="EMBL" id="JBHRYN010000008">
    <property type="protein sequence ID" value="MFC3701223.1"/>
    <property type="molecule type" value="Genomic_DNA"/>
</dbReference>
<proteinExistence type="predicted"/>
<dbReference type="Pfam" id="PF10095">
    <property type="entry name" value="DUF2333"/>
    <property type="match status" value="1"/>
</dbReference>
<keyword evidence="1" id="KW-1133">Transmembrane helix</keyword>